<keyword evidence="1" id="KW-0175">Coiled coil</keyword>
<evidence type="ECO:0000313" key="2">
    <source>
        <dbReference type="EMBL" id="CAD7289853.1"/>
    </source>
</evidence>
<evidence type="ECO:0000256" key="1">
    <source>
        <dbReference type="SAM" id="Coils"/>
    </source>
</evidence>
<gene>
    <name evidence="2" type="ORF">LMG7974_01939</name>
</gene>
<sequence length="81" mass="9471">MNIAKEFCMDSINDMKEILGASDDDFIQKLKELDKQNDEYKNELENFIDFTQKVQNYGSGFIKGLDNTLNISSFVLQFKQY</sequence>
<reference evidence="2 3" key="1">
    <citation type="submission" date="2020-11" db="EMBL/GenBank/DDBJ databases">
        <authorList>
            <person name="Peeters C."/>
        </authorList>
    </citation>
    <scope>NUCLEOTIDE SEQUENCE [LARGE SCALE GENOMIC DNA]</scope>
    <source>
        <strain evidence="2 3">LMG 7974</strain>
    </source>
</reference>
<feature type="coiled-coil region" evidence="1">
    <location>
        <begin position="23"/>
        <end position="50"/>
    </location>
</feature>
<evidence type="ECO:0000313" key="3">
    <source>
        <dbReference type="Proteomes" id="UP000789803"/>
    </source>
</evidence>
<keyword evidence="3" id="KW-1185">Reference proteome</keyword>
<dbReference type="EMBL" id="CAJHOF010000043">
    <property type="protein sequence ID" value="CAD7289853.1"/>
    <property type="molecule type" value="Genomic_DNA"/>
</dbReference>
<comment type="caution">
    <text evidence="2">The sequence shown here is derived from an EMBL/GenBank/DDBJ whole genome shotgun (WGS) entry which is preliminary data.</text>
</comment>
<accession>A0ABN7KCR2</accession>
<name>A0ABN7KCR2_9BACT</name>
<protein>
    <submittedName>
        <fullName evidence="2">Uncharacterized protein</fullName>
    </submittedName>
</protein>
<dbReference type="Proteomes" id="UP000789803">
    <property type="component" value="Unassembled WGS sequence"/>
</dbReference>
<organism evidence="2 3">
    <name type="scientific">Campylobacter majalis</name>
    <dbReference type="NCBI Taxonomy" id="2790656"/>
    <lineage>
        <taxon>Bacteria</taxon>
        <taxon>Pseudomonadati</taxon>
        <taxon>Campylobacterota</taxon>
        <taxon>Epsilonproteobacteria</taxon>
        <taxon>Campylobacterales</taxon>
        <taxon>Campylobacteraceae</taxon>
        <taxon>Campylobacter</taxon>
    </lineage>
</organism>
<proteinExistence type="predicted"/>